<dbReference type="AlphaFoldDB" id="A0A6L2MSJ9"/>
<gene>
    <name evidence="2" type="ORF">Tci_048969</name>
</gene>
<feature type="compositionally biased region" description="Acidic residues" evidence="1">
    <location>
        <begin position="160"/>
        <end position="182"/>
    </location>
</feature>
<organism evidence="2">
    <name type="scientific">Tanacetum cinerariifolium</name>
    <name type="common">Dalmatian daisy</name>
    <name type="synonym">Chrysanthemum cinerariifolium</name>
    <dbReference type="NCBI Taxonomy" id="118510"/>
    <lineage>
        <taxon>Eukaryota</taxon>
        <taxon>Viridiplantae</taxon>
        <taxon>Streptophyta</taxon>
        <taxon>Embryophyta</taxon>
        <taxon>Tracheophyta</taxon>
        <taxon>Spermatophyta</taxon>
        <taxon>Magnoliopsida</taxon>
        <taxon>eudicotyledons</taxon>
        <taxon>Gunneridae</taxon>
        <taxon>Pentapetalae</taxon>
        <taxon>asterids</taxon>
        <taxon>campanulids</taxon>
        <taxon>Asterales</taxon>
        <taxon>Asteraceae</taxon>
        <taxon>Asteroideae</taxon>
        <taxon>Anthemideae</taxon>
        <taxon>Anthemidinae</taxon>
        <taxon>Tanacetum</taxon>
    </lineage>
</organism>
<reference evidence="2" key="1">
    <citation type="journal article" date="2019" name="Sci. Rep.">
        <title>Draft genome of Tanacetum cinerariifolium, the natural source of mosquito coil.</title>
        <authorList>
            <person name="Yamashiro T."/>
            <person name="Shiraishi A."/>
            <person name="Satake H."/>
            <person name="Nakayama K."/>
        </authorList>
    </citation>
    <scope>NUCLEOTIDE SEQUENCE</scope>
</reference>
<accession>A0A6L2MSJ9</accession>
<protein>
    <submittedName>
        <fullName evidence="2">Uncharacterized protein</fullName>
    </submittedName>
</protein>
<proteinExistence type="predicted"/>
<feature type="compositionally biased region" description="Basic and acidic residues" evidence="1">
    <location>
        <begin position="124"/>
        <end position="157"/>
    </location>
</feature>
<evidence type="ECO:0000256" key="1">
    <source>
        <dbReference type="SAM" id="MobiDB-lite"/>
    </source>
</evidence>
<evidence type="ECO:0000313" key="2">
    <source>
        <dbReference type="EMBL" id="GEU76991.1"/>
    </source>
</evidence>
<dbReference type="EMBL" id="BKCJ010007384">
    <property type="protein sequence ID" value="GEU76991.1"/>
    <property type="molecule type" value="Genomic_DNA"/>
</dbReference>
<name>A0A6L2MSJ9_TANCI</name>
<comment type="caution">
    <text evidence="2">The sequence shown here is derived from an EMBL/GenBank/DDBJ whole genome shotgun (WGS) entry which is preliminary data.</text>
</comment>
<sequence length="191" mass="21925">MKSTMNPFQFFSALLRRYIEQYHITDFKFQWLSSSIRVAFLASTGSQQLVLNLNDLLGRFTDQFWTNELAISNLTLAYSCSDKSLISDDARRYGVRTTGAAPDTRSIQNSTCLDGGMDIAKITRKPDKNGHENGKIFNDDVDDFGTKIEPRSHKENLENVNDEDEEIEKENNVEDIEKENNDEEIKKENKD</sequence>
<feature type="region of interest" description="Disordered" evidence="1">
    <location>
        <begin position="123"/>
        <end position="191"/>
    </location>
</feature>